<dbReference type="InterPro" id="IPR021777">
    <property type="entry name" value="SANBR_BTB"/>
</dbReference>
<feature type="compositionally biased region" description="Acidic residues" evidence="1">
    <location>
        <begin position="713"/>
        <end position="724"/>
    </location>
</feature>
<proteinExistence type="predicted"/>
<evidence type="ECO:0000313" key="4">
    <source>
        <dbReference type="Proteomes" id="UP001549920"/>
    </source>
</evidence>
<feature type="region of interest" description="Disordered" evidence="1">
    <location>
        <begin position="674"/>
        <end position="760"/>
    </location>
</feature>
<feature type="compositionally biased region" description="Polar residues" evidence="1">
    <location>
        <begin position="1"/>
        <end position="15"/>
    </location>
</feature>
<protein>
    <recommendedName>
        <fullName evidence="2">SANT and BTB domain-containing protein</fullName>
    </recommendedName>
</protein>
<dbReference type="SUPFAM" id="SSF54695">
    <property type="entry name" value="POZ domain"/>
    <property type="match status" value="1"/>
</dbReference>
<comment type="caution">
    <text evidence="3">The sequence shown here is derived from an EMBL/GenBank/DDBJ whole genome shotgun (WGS) entry which is preliminary data.</text>
</comment>
<keyword evidence="4" id="KW-1185">Reference proteome</keyword>
<dbReference type="Gene3D" id="3.30.710.10">
    <property type="entry name" value="Potassium Channel Kv1.1, Chain A"/>
    <property type="match status" value="1"/>
</dbReference>
<dbReference type="InterPro" id="IPR045902">
    <property type="entry name" value="SANBR-like"/>
</dbReference>
<dbReference type="InterPro" id="IPR011333">
    <property type="entry name" value="SKP1/BTB/POZ_sf"/>
</dbReference>
<sequence length="844" mass="95771">MASPNQDGDSASMFMQKSDGKRKSPTRSAPLSRKNSKTNLPAEIITVKDFFDFMKTAYQVYEHLEGDEDEGSKINWEELTKLTVINHVIEQQERDLLYQTAFTQQKPITSKSDTAIEKKNNEIERIEKRASCSEIEGKGRRRSLPPEARVEMLGVWTEANLNCKLNDVINEGILDSILPYLVGYKKPSKTTSVYTPIIKKVPSNTGTDVKKPASFGGFVNEKESRDRLGRRKSSVIAAQDRVNQKQDGDVEIHVCDEVKGLKKDFRCPQKLLVSKMGYFADVTAGQRLEDMDISVHCDIQIFDWLMRWVKRDSILVADWPLLDPHNVVPILVSASFLQMEPLLHDCLIYCHAHMNDIVKTSTNLACLSDALLTRLAAMYTNAELEAIRDRKDKIQSRLYCKMILSLAEPVPETLRGHYASLATLFKCSKCNKLLGRHIAEQVPCQPSSMRIDRRGNVISTHTKDPTWSLNEYITWLYGELRSWRRVYWRLWADCHFLRCQLCDSFFPAYQMEWCSHHEQGPHMFALEGRPPLPTGRYPCCGERAYRFETISRNTGCQFREHTPDERLATDAVVMEIYNKFRDIIAMRPPQLMFPERLTRLVGKKPGEDNGGRLQCKEVFWWEGIQLVPPRQPLGLLGKLYTSNNKFNPCARPGSPTLGTSRASSQAHSLACNCSSASPEAKDSKTLKPHKPETKEESPRPKKGAVCGAGEAADTSEEQSSESDGSEQSSCSARSDEDSAPRRRATPHQRPHSHPANKRVRVVGRVWVASLSARSNQDQQRRFEERAARQMRAALARRAALTPNKSKAPAGGVYAKLEAEWRERHGQRPRNAVSARPRQPVNKYK</sequence>
<dbReference type="PANTHER" id="PTHR20946">
    <property type="entry name" value="SANT AND BTB DOMAIN REGULATOR OF CLASS SWITCH RECOMBINATION"/>
    <property type="match status" value="1"/>
</dbReference>
<evidence type="ECO:0000256" key="1">
    <source>
        <dbReference type="SAM" id="MobiDB-lite"/>
    </source>
</evidence>
<dbReference type="Proteomes" id="UP001549920">
    <property type="component" value="Unassembled WGS sequence"/>
</dbReference>
<dbReference type="PANTHER" id="PTHR20946:SF0">
    <property type="entry name" value="SANT AND BTB DOMAIN REGULATOR OF CLASS SWITCH RECOMBINATION"/>
    <property type="match status" value="1"/>
</dbReference>
<reference evidence="3 4" key="1">
    <citation type="submission" date="2024-06" db="EMBL/GenBank/DDBJ databases">
        <title>A chromosome-level genome assembly of beet webworm, Loxostege sticticalis.</title>
        <authorList>
            <person name="Zhang Y."/>
        </authorList>
    </citation>
    <scope>NUCLEOTIDE SEQUENCE [LARGE SCALE GENOMIC DNA]</scope>
    <source>
        <strain evidence="3">AQ026</strain>
        <tissue evidence="3">Whole body</tissue>
    </source>
</reference>
<feature type="region of interest" description="Disordered" evidence="1">
    <location>
        <begin position="820"/>
        <end position="844"/>
    </location>
</feature>
<organism evidence="3 4">
    <name type="scientific">Loxostege sticticalis</name>
    <name type="common">Beet webworm moth</name>
    <dbReference type="NCBI Taxonomy" id="481309"/>
    <lineage>
        <taxon>Eukaryota</taxon>
        <taxon>Metazoa</taxon>
        <taxon>Ecdysozoa</taxon>
        <taxon>Arthropoda</taxon>
        <taxon>Hexapoda</taxon>
        <taxon>Insecta</taxon>
        <taxon>Pterygota</taxon>
        <taxon>Neoptera</taxon>
        <taxon>Endopterygota</taxon>
        <taxon>Lepidoptera</taxon>
        <taxon>Glossata</taxon>
        <taxon>Ditrysia</taxon>
        <taxon>Pyraloidea</taxon>
        <taxon>Crambidae</taxon>
        <taxon>Pyraustinae</taxon>
        <taxon>Loxostege</taxon>
    </lineage>
</organism>
<feature type="region of interest" description="Disordered" evidence="1">
    <location>
        <begin position="1"/>
        <end position="37"/>
    </location>
</feature>
<accession>A0ABR3HCA4</accession>
<feature type="compositionally biased region" description="Basic residues" evidence="1">
    <location>
        <begin position="741"/>
        <end position="760"/>
    </location>
</feature>
<name>A0ABR3HCA4_LOXSC</name>
<feature type="domain" description="SANT and BTB" evidence="2">
    <location>
        <begin position="250"/>
        <end position="347"/>
    </location>
</feature>
<evidence type="ECO:0000259" key="2">
    <source>
        <dbReference type="Pfam" id="PF11822"/>
    </source>
</evidence>
<gene>
    <name evidence="3" type="ORF">ABMA27_008702</name>
</gene>
<dbReference type="EMBL" id="JBEUOH010000022">
    <property type="protein sequence ID" value="KAL0868056.1"/>
    <property type="molecule type" value="Genomic_DNA"/>
</dbReference>
<evidence type="ECO:0000313" key="3">
    <source>
        <dbReference type="EMBL" id="KAL0868056.1"/>
    </source>
</evidence>
<feature type="compositionally biased region" description="Basic and acidic residues" evidence="1">
    <location>
        <begin position="679"/>
        <end position="699"/>
    </location>
</feature>
<dbReference type="Pfam" id="PF11822">
    <property type="entry name" value="BTB_SANBR"/>
    <property type="match status" value="1"/>
</dbReference>